<evidence type="ECO:0000313" key="3">
    <source>
        <dbReference type="Proteomes" id="UP001194580"/>
    </source>
</evidence>
<dbReference type="SUPFAM" id="SSF54001">
    <property type="entry name" value="Cysteine proteinases"/>
    <property type="match status" value="1"/>
</dbReference>
<feature type="region of interest" description="Disordered" evidence="1">
    <location>
        <begin position="714"/>
        <end position="757"/>
    </location>
</feature>
<organism evidence="2 3">
    <name type="scientific">Linnemannia exigua</name>
    <dbReference type="NCBI Taxonomy" id="604196"/>
    <lineage>
        <taxon>Eukaryota</taxon>
        <taxon>Fungi</taxon>
        <taxon>Fungi incertae sedis</taxon>
        <taxon>Mucoromycota</taxon>
        <taxon>Mortierellomycotina</taxon>
        <taxon>Mortierellomycetes</taxon>
        <taxon>Mortierellales</taxon>
        <taxon>Mortierellaceae</taxon>
        <taxon>Linnemannia</taxon>
    </lineage>
</organism>
<keyword evidence="3" id="KW-1185">Reference proteome</keyword>
<feature type="region of interest" description="Disordered" evidence="1">
    <location>
        <begin position="513"/>
        <end position="549"/>
    </location>
</feature>
<feature type="compositionally biased region" description="Low complexity" evidence="1">
    <location>
        <begin position="436"/>
        <end position="452"/>
    </location>
</feature>
<feature type="region of interest" description="Disordered" evidence="1">
    <location>
        <begin position="241"/>
        <end position="264"/>
    </location>
</feature>
<feature type="compositionally biased region" description="Low complexity" evidence="1">
    <location>
        <begin position="1309"/>
        <end position="1321"/>
    </location>
</feature>
<feature type="compositionally biased region" description="Polar residues" evidence="1">
    <location>
        <begin position="730"/>
        <end position="740"/>
    </location>
</feature>
<feature type="compositionally biased region" description="Low complexity" evidence="1">
    <location>
        <begin position="29"/>
        <end position="38"/>
    </location>
</feature>
<feature type="compositionally biased region" description="Polar residues" evidence="1">
    <location>
        <begin position="255"/>
        <end position="264"/>
    </location>
</feature>
<gene>
    <name evidence="2" type="primary">CYK3</name>
    <name evidence="2" type="ORF">BGZ95_001003</name>
</gene>
<dbReference type="InterPro" id="IPR052557">
    <property type="entry name" value="CAP/Cytokinesis_protein"/>
</dbReference>
<comment type="caution">
    <text evidence="2">The sequence shown here is derived from an EMBL/GenBank/DDBJ whole genome shotgun (WGS) entry which is preliminary data.</text>
</comment>
<evidence type="ECO:0000256" key="1">
    <source>
        <dbReference type="SAM" id="MobiDB-lite"/>
    </source>
</evidence>
<feature type="compositionally biased region" description="Polar residues" evidence="1">
    <location>
        <begin position="525"/>
        <end position="535"/>
    </location>
</feature>
<feature type="region of interest" description="Disordered" evidence="1">
    <location>
        <begin position="1"/>
        <end position="74"/>
    </location>
</feature>
<feature type="compositionally biased region" description="Polar residues" evidence="1">
    <location>
        <begin position="1"/>
        <end position="12"/>
    </location>
</feature>
<sequence>MNRRQSQSSQKSTHSRLGHIAPHVTGILSPTSPSSSSTATEDFQGNKTTPQQILTLPGAFPTPAKDSPIQDKPVRDADKRYNQALLNPTSPTSLTVSQIVGGHHLSNRLSMPNLTGDSVHSQHRSQDSQDSNGSGPVRLSSVAVPPPGKIYLKDITPIGGIRSSNSGTQSACHLPRGNAAGISMGGYGDDKASLKHEYHKSQNYAEDPQQFQPGMMPRSTTEYYNQQILAAGLYNLPAGIPPSQQSAYDHDNRSNDGLSPYQQPRSYRHSIANFRAGNQPTDSQGQPSALHSDLSLENLAKHNRSQSALDPPRSQSVHGSAHGRSRSQVNLRPEGSAAFNPYDHQHQHHPRQQQQQQSFYSPLPMPPQAKSAPMNRLSLGPRAASPSIVIPETKSRPQSALASYGATTASPTESSPTSATSSTYPYRLPNSPPTPSTAGSGTPTSAGTSMSAVSVTGSNFAPREQRRKSETARMPPSTSMTASNFTARKFSIDARAALVGSATSASFLAPINLPPTPTMSGGGSSLRNNRDTSTPAEDMTDPLEMPIGTYTAKKPKTTLIRAFKQIINPRKVAEKDADKHKREHFAWIEMQKSLRRVPSPEIGMERPFFASEDSLEEPLDQDPFEVLKKCLIMRDTLPAPAGATTINSLLDFGPTTFIQVDKVARNVNQRGPHMTPQLLSQKYLTRPYSKAPLFKLRVLFVWVSENIRLEGGPTRDVSGGRYKLGPGADSMSSAQGNTGDSPSLRPGGVGSPSPSAGAAAAWMVGQDEYSRELLQEDSPELAQEVLTSRNCKTGEGFANLFAEMALAAGIEDVGVIKGYIKGPMDVFSKDVPAANHAWNVVRINGTYRFIDCCLASPFHPAHYPNRPQHASSFYFLTSPMDLVLSHFPVFLTYQYITPSIPPQIFLDLPFVRPAFFDFGLSLPEFKRRTRLDIKDDESIEVVVRIDGCGSLNGAAAGGLHTAGSGGGGQNGAVAGLGSGLFGGECLGRGCGEGIELRAEVEAMTAEGKVIKKRALAQIMIWNPYQAQVAAITAQAQQQVQGGGPACSSLSVGSNSLTSTGGSVAACTTAAGAAMAMGQHHMPLHRQFMPHHCTGIRIAKIKAVLPSETVVGAGGIRKGVVHIYAGRKVENAPTDATPYSLALTLPIRHTGIMSKTPFNFVLPHFSPYEFYVKSPQSEVLYYPHTYKFCILSLAAQGQASAVSANAVAIAENDAVMALAVISGTSSSANMNSALSSMSPRHLKVNGNVGGAGTAGMTGSTSMAPMYRPQPNSQQEMRSVFNPPGHLTATTTTTTTSPSVPSISSPPPHPSSMHPSATTTSMSTLRLNGGGLHHPYLHQQYPSQYQMSSLASMASTSTMSVNGISSSSSTTIVGGVAIPRPERLVLRTQTNRIYKLVYDPVRQCHEAQVEVKERGIWECVRMDDGGKSRVGREGASGVVIATWRCF</sequence>
<dbReference type="Proteomes" id="UP001194580">
    <property type="component" value="Unassembled WGS sequence"/>
</dbReference>
<dbReference type="GO" id="GO:0140278">
    <property type="term" value="P:mitotic division septum assembly"/>
    <property type="evidence" value="ECO:0007669"/>
    <property type="project" value="TreeGrafter"/>
</dbReference>
<dbReference type="PANTHER" id="PTHR46333:SF2">
    <property type="entry name" value="CYTOKINESIS PROTEIN 3"/>
    <property type="match status" value="1"/>
</dbReference>
<feature type="compositionally biased region" description="Polar residues" evidence="1">
    <location>
        <begin position="107"/>
        <end position="116"/>
    </location>
</feature>
<feature type="region of interest" description="Disordered" evidence="1">
    <location>
        <begin position="303"/>
        <end position="482"/>
    </location>
</feature>
<protein>
    <submittedName>
        <fullName evidence="2">Cytokinesis protein 3</fullName>
    </submittedName>
</protein>
<feature type="compositionally biased region" description="Polar residues" evidence="1">
    <location>
        <begin position="39"/>
        <end position="54"/>
    </location>
</feature>
<proteinExistence type="predicted"/>
<feature type="compositionally biased region" description="Polar residues" evidence="1">
    <location>
        <begin position="305"/>
        <end position="318"/>
    </location>
</feature>
<dbReference type="EMBL" id="JAAAIL010000012">
    <property type="protein sequence ID" value="KAG0281644.1"/>
    <property type="molecule type" value="Genomic_DNA"/>
</dbReference>
<name>A0AAD4DLY7_9FUNG</name>
<dbReference type="GO" id="GO:0110085">
    <property type="term" value="C:mitotic actomyosin contractile ring"/>
    <property type="evidence" value="ECO:0007669"/>
    <property type="project" value="TreeGrafter"/>
</dbReference>
<accession>A0AAD4DLY7</accession>
<feature type="compositionally biased region" description="Low complexity" evidence="1">
    <location>
        <begin position="1286"/>
        <end position="1301"/>
    </location>
</feature>
<dbReference type="InterPro" id="IPR038765">
    <property type="entry name" value="Papain-like_cys_pep_sf"/>
</dbReference>
<feature type="compositionally biased region" description="Low complexity" evidence="1">
    <location>
        <begin position="406"/>
        <end position="423"/>
    </location>
</feature>
<feature type="region of interest" description="Disordered" evidence="1">
    <location>
        <begin position="106"/>
        <end position="145"/>
    </location>
</feature>
<reference evidence="2" key="1">
    <citation type="journal article" date="2020" name="Fungal Divers.">
        <title>Resolving the Mortierellaceae phylogeny through synthesis of multi-gene phylogenetics and phylogenomics.</title>
        <authorList>
            <person name="Vandepol N."/>
            <person name="Liber J."/>
            <person name="Desiro A."/>
            <person name="Na H."/>
            <person name="Kennedy M."/>
            <person name="Barry K."/>
            <person name="Grigoriev I.V."/>
            <person name="Miller A.N."/>
            <person name="O'Donnell K."/>
            <person name="Stajich J.E."/>
            <person name="Bonito G."/>
        </authorList>
    </citation>
    <scope>NUCLEOTIDE SEQUENCE</scope>
    <source>
        <strain evidence="2">NRRL 28262</strain>
    </source>
</reference>
<evidence type="ECO:0000313" key="2">
    <source>
        <dbReference type="EMBL" id="KAG0281644.1"/>
    </source>
</evidence>
<feature type="compositionally biased region" description="Low complexity" evidence="1">
    <location>
        <begin position="741"/>
        <end position="757"/>
    </location>
</feature>
<dbReference type="PANTHER" id="PTHR46333">
    <property type="entry name" value="CYTOKINESIS PROTEIN 3"/>
    <property type="match status" value="1"/>
</dbReference>
<feature type="region of interest" description="Disordered" evidence="1">
    <location>
        <begin position="1279"/>
        <end position="1321"/>
    </location>
</feature>